<evidence type="ECO:0000313" key="8">
    <source>
        <dbReference type="EMBL" id="OGY21953.1"/>
    </source>
</evidence>
<sequence>MPPPVSSQPSYAGFWIRLLAFIIDIVILGIVVGVPLNFVFGSGVVSSIQSGDLATAQRLSNMQSWITGIIQLAYFISLTTIFGGTLGKLVLGLRVVDANGQKINIVKAILREFIGKILSFLTLLLGFIMVGFDSKKQGLHDKIAGTYVVKVR</sequence>
<dbReference type="Proteomes" id="UP000176299">
    <property type="component" value="Unassembled WGS sequence"/>
</dbReference>
<keyword evidence="2" id="KW-1003">Cell membrane</keyword>
<dbReference type="GO" id="GO:0005886">
    <property type="term" value="C:plasma membrane"/>
    <property type="evidence" value="ECO:0007669"/>
    <property type="project" value="UniProtKB-SubCell"/>
</dbReference>
<accession>A0A1G1W2U6</accession>
<reference evidence="8 9" key="1">
    <citation type="journal article" date="2016" name="Nat. Commun.">
        <title>Thousands of microbial genomes shed light on interconnected biogeochemical processes in an aquifer system.</title>
        <authorList>
            <person name="Anantharaman K."/>
            <person name="Brown C.T."/>
            <person name="Hug L.A."/>
            <person name="Sharon I."/>
            <person name="Castelle C.J."/>
            <person name="Probst A.J."/>
            <person name="Thomas B.C."/>
            <person name="Singh A."/>
            <person name="Wilkins M.J."/>
            <person name="Karaoz U."/>
            <person name="Brodie E.L."/>
            <person name="Williams K.H."/>
            <person name="Hubbard S.S."/>
            <person name="Banfield J.F."/>
        </authorList>
    </citation>
    <scope>NUCLEOTIDE SEQUENCE [LARGE SCALE GENOMIC DNA]</scope>
</reference>
<protein>
    <recommendedName>
        <fullName evidence="7">RDD domain-containing protein</fullName>
    </recommendedName>
</protein>
<keyword evidence="3 6" id="KW-0812">Transmembrane</keyword>
<dbReference type="InterPro" id="IPR010432">
    <property type="entry name" value="RDD"/>
</dbReference>
<feature type="transmembrane region" description="Helical" evidence="6">
    <location>
        <begin position="113"/>
        <end position="132"/>
    </location>
</feature>
<feature type="domain" description="RDD" evidence="7">
    <location>
        <begin position="11"/>
        <end position="145"/>
    </location>
</feature>
<keyword evidence="5 6" id="KW-0472">Membrane</keyword>
<evidence type="ECO:0000259" key="7">
    <source>
        <dbReference type="Pfam" id="PF06271"/>
    </source>
</evidence>
<proteinExistence type="predicted"/>
<dbReference type="Pfam" id="PF06271">
    <property type="entry name" value="RDD"/>
    <property type="match status" value="1"/>
</dbReference>
<evidence type="ECO:0000256" key="1">
    <source>
        <dbReference type="ARBA" id="ARBA00004651"/>
    </source>
</evidence>
<comment type="caution">
    <text evidence="8">The sequence shown here is derived from an EMBL/GenBank/DDBJ whole genome shotgun (WGS) entry which is preliminary data.</text>
</comment>
<evidence type="ECO:0000256" key="3">
    <source>
        <dbReference type="ARBA" id="ARBA00022692"/>
    </source>
</evidence>
<evidence type="ECO:0000313" key="9">
    <source>
        <dbReference type="Proteomes" id="UP000176299"/>
    </source>
</evidence>
<evidence type="ECO:0000256" key="5">
    <source>
        <dbReference type="ARBA" id="ARBA00023136"/>
    </source>
</evidence>
<gene>
    <name evidence="8" type="ORF">A2113_00915</name>
</gene>
<feature type="transmembrane region" description="Helical" evidence="6">
    <location>
        <begin position="12"/>
        <end position="40"/>
    </location>
</feature>
<keyword evidence="4 6" id="KW-1133">Transmembrane helix</keyword>
<dbReference type="PANTHER" id="PTHR36115:SF9">
    <property type="entry name" value="LMO1584 PROTEIN"/>
    <property type="match status" value="1"/>
</dbReference>
<comment type="subcellular location">
    <subcellularLocation>
        <location evidence="1">Cell membrane</location>
        <topology evidence="1">Multi-pass membrane protein</topology>
    </subcellularLocation>
</comment>
<name>A0A1G1W2U6_9BACT</name>
<organism evidence="8 9">
    <name type="scientific">Candidatus Woykebacteria bacterium GWA1_44_8</name>
    <dbReference type="NCBI Taxonomy" id="1802591"/>
    <lineage>
        <taxon>Bacteria</taxon>
        <taxon>Candidatus Woykeibacteriota</taxon>
    </lineage>
</organism>
<dbReference type="EMBL" id="MHCN01000010">
    <property type="protein sequence ID" value="OGY21953.1"/>
    <property type="molecule type" value="Genomic_DNA"/>
</dbReference>
<feature type="transmembrane region" description="Helical" evidence="6">
    <location>
        <begin position="72"/>
        <end position="93"/>
    </location>
</feature>
<dbReference type="PANTHER" id="PTHR36115">
    <property type="entry name" value="PROLINE-RICH ANTIGEN HOMOLOG-RELATED"/>
    <property type="match status" value="1"/>
</dbReference>
<evidence type="ECO:0000256" key="2">
    <source>
        <dbReference type="ARBA" id="ARBA00022475"/>
    </source>
</evidence>
<dbReference type="AlphaFoldDB" id="A0A1G1W2U6"/>
<evidence type="ECO:0000256" key="6">
    <source>
        <dbReference type="SAM" id="Phobius"/>
    </source>
</evidence>
<dbReference type="InterPro" id="IPR051791">
    <property type="entry name" value="Pra-immunoreactive"/>
</dbReference>
<evidence type="ECO:0000256" key="4">
    <source>
        <dbReference type="ARBA" id="ARBA00022989"/>
    </source>
</evidence>